<proteinExistence type="predicted"/>
<dbReference type="EMBL" id="JBHUIP010000001">
    <property type="protein sequence ID" value="MFD2261431.1"/>
    <property type="molecule type" value="Genomic_DNA"/>
</dbReference>
<organism evidence="2 3">
    <name type="scientific">Lacibacterium aquatile</name>
    <dbReference type="NCBI Taxonomy" id="1168082"/>
    <lineage>
        <taxon>Bacteria</taxon>
        <taxon>Pseudomonadati</taxon>
        <taxon>Pseudomonadota</taxon>
        <taxon>Alphaproteobacteria</taxon>
        <taxon>Rhodospirillales</taxon>
        <taxon>Rhodospirillaceae</taxon>
    </lineage>
</organism>
<dbReference type="Proteomes" id="UP001597295">
    <property type="component" value="Unassembled WGS sequence"/>
</dbReference>
<name>A0ABW5DLR9_9PROT</name>
<accession>A0ABW5DLR9</accession>
<evidence type="ECO:0000313" key="3">
    <source>
        <dbReference type="Proteomes" id="UP001597295"/>
    </source>
</evidence>
<dbReference type="InterPro" id="IPR052512">
    <property type="entry name" value="4CMD/NDH-1_regulator"/>
</dbReference>
<feature type="domain" description="Carboxymuconolactone decarboxylase-like" evidence="1">
    <location>
        <begin position="36"/>
        <end position="119"/>
    </location>
</feature>
<keyword evidence="2" id="KW-0456">Lyase</keyword>
<dbReference type="SUPFAM" id="SSF69118">
    <property type="entry name" value="AhpD-like"/>
    <property type="match status" value="1"/>
</dbReference>
<comment type="caution">
    <text evidence="2">The sequence shown here is derived from an EMBL/GenBank/DDBJ whole genome shotgun (WGS) entry which is preliminary data.</text>
</comment>
<evidence type="ECO:0000259" key="1">
    <source>
        <dbReference type="Pfam" id="PF02627"/>
    </source>
</evidence>
<dbReference type="PANTHER" id="PTHR33570:SF2">
    <property type="entry name" value="CARBOXYMUCONOLACTONE DECARBOXYLASE-LIKE DOMAIN-CONTAINING PROTEIN"/>
    <property type="match status" value="1"/>
</dbReference>
<dbReference type="Gene3D" id="1.20.1290.10">
    <property type="entry name" value="AhpD-like"/>
    <property type="match status" value="1"/>
</dbReference>
<dbReference type="EC" id="4.1.1.44" evidence="2"/>
<gene>
    <name evidence="2" type="primary">pcaC</name>
    <name evidence="2" type="ORF">ACFSM5_00930</name>
</gene>
<dbReference type="NCBIfam" id="TIGR02425">
    <property type="entry name" value="decarb_PcaC"/>
    <property type="match status" value="1"/>
</dbReference>
<dbReference type="Pfam" id="PF02627">
    <property type="entry name" value="CMD"/>
    <property type="match status" value="1"/>
</dbReference>
<dbReference type="RefSeq" id="WP_379874184.1">
    <property type="nucleotide sequence ID" value="NZ_JBHUIP010000001.1"/>
</dbReference>
<evidence type="ECO:0000313" key="2">
    <source>
        <dbReference type="EMBL" id="MFD2261431.1"/>
    </source>
</evidence>
<keyword evidence="3" id="KW-1185">Reference proteome</keyword>
<dbReference type="InterPro" id="IPR003779">
    <property type="entry name" value="CMD-like"/>
</dbReference>
<sequence length="130" mass="14743">MDEKERYDAGMQVRRKILGDAHVDKSLSKINDLNREFQDLITRYAWGEIWTRPGFDHRTRRLLVLAITASMGRWEEFRLHVRAALDGGMGIEDLKELLLQVAVYAGVPAANTGFHAIEEILAARQPPAGE</sequence>
<protein>
    <submittedName>
        <fullName evidence="2">4-carboxymuconolactone decarboxylase</fullName>
        <ecNumber evidence="2">4.1.1.44</ecNumber>
    </submittedName>
</protein>
<reference evidence="3" key="1">
    <citation type="journal article" date="2019" name="Int. J. Syst. Evol. Microbiol.">
        <title>The Global Catalogue of Microorganisms (GCM) 10K type strain sequencing project: providing services to taxonomists for standard genome sequencing and annotation.</title>
        <authorList>
            <consortium name="The Broad Institute Genomics Platform"/>
            <consortium name="The Broad Institute Genome Sequencing Center for Infectious Disease"/>
            <person name="Wu L."/>
            <person name="Ma J."/>
        </authorList>
    </citation>
    <scope>NUCLEOTIDE SEQUENCE [LARGE SCALE GENOMIC DNA]</scope>
    <source>
        <strain evidence="3">CGMCC 1.19062</strain>
    </source>
</reference>
<dbReference type="InterPro" id="IPR029032">
    <property type="entry name" value="AhpD-like"/>
</dbReference>
<dbReference type="InterPro" id="IPR012788">
    <property type="entry name" value="Decarb_PcaC"/>
</dbReference>
<dbReference type="PANTHER" id="PTHR33570">
    <property type="entry name" value="4-CARBOXYMUCONOLACTONE DECARBOXYLASE FAMILY PROTEIN"/>
    <property type="match status" value="1"/>
</dbReference>
<dbReference type="GO" id="GO:0047575">
    <property type="term" value="F:4-carboxymuconolactone decarboxylase activity"/>
    <property type="evidence" value="ECO:0007669"/>
    <property type="project" value="UniProtKB-EC"/>
</dbReference>